<organism evidence="1 2">
    <name type="scientific">Nitratireductor indicus C115</name>
    <dbReference type="NCBI Taxonomy" id="1231190"/>
    <lineage>
        <taxon>Bacteria</taxon>
        <taxon>Pseudomonadati</taxon>
        <taxon>Pseudomonadota</taxon>
        <taxon>Alphaproteobacteria</taxon>
        <taxon>Hyphomicrobiales</taxon>
        <taxon>Phyllobacteriaceae</taxon>
        <taxon>Nitratireductor</taxon>
    </lineage>
</organism>
<proteinExistence type="predicted"/>
<protein>
    <submittedName>
        <fullName evidence="1">Uncharacterized protein</fullName>
    </submittedName>
</protein>
<dbReference type="EMBL" id="AMSI01000005">
    <property type="protein sequence ID" value="EKF42696.1"/>
    <property type="molecule type" value="Genomic_DNA"/>
</dbReference>
<comment type="caution">
    <text evidence="1">The sequence shown here is derived from an EMBL/GenBank/DDBJ whole genome shotgun (WGS) entry which is preliminary data.</text>
</comment>
<dbReference type="Proteomes" id="UP000007374">
    <property type="component" value="Unassembled WGS sequence"/>
</dbReference>
<dbReference type="OrthoDB" id="5354021at2"/>
<dbReference type="eggNOG" id="COG3774">
    <property type="taxonomic scope" value="Bacteria"/>
</dbReference>
<sequence length="222" mass="25313">MYEPPQDTPTGVELFDAARLMKQDELRREHWKQSYALSSDIYRYRMLQADMGAWIDADVYCLRPLPDTEYLFGWENDTSINGAVLKMPAQCALLQALCKAAEDPTFIPPWLKRSRKEKLRWRKRLGIAKPVTKMPWGTIGPMLLTHLIAEMELGDQALPIDFLYPLSYGNTNLLFEPGLSLKDITTHRTIAIHLWNSLLRKRPVPARSPLAEIIGAAGGHLE</sequence>
<accession>K2P5U2</accession>
<keyword evidence="2" id="KW-1185">Reference proteome</keyword>
<reference evidence="1 2" key="1">
    <citation type="journal article" date="2012" name="J. Bacteriol.">
        <title>Genome Sequence of Nitratireductor indicus Type Strain C115.</title>
        <authorList>
            <person name="Lai Q."/>
            <person name="Li G."/>
            <person name="Yu Z."/>
            <person name="Shao Z."/>
        </authorList>
    </citation>
    <scope>NUCLEOTIDE SEQUENCE [LARGE SCALE GENOMIC DNA]</scope>
    <source>
        <strain evidence="1 2">C115</strain>
    </source>
</reference>
<dbReference type="SUPFAM" id="SSF53448">
    <property type="entry name" value="Nucleotide-diphospho-sugar transferases"/>
    <property type="match status" value="1"/>
</dbReference>
<name>K2P5U2_9HYPH</name>
<dbReference type="Gene3D" id="3.90.550.20">
    <property type="match status" value="1"/>
</dbReference>
<evidence type="ECO:0000313" key="1">
    <source>
        <dbReference type="EMBL" id="EKF42696.1"/>
    </source>
</evidence>
<dbReference type="InterPro" id="IPR029044">
    <property type="entry name" value="Nucleotide-diphossugar_trans"/>
</dbReference>
<gene>
    <name evidence="1" type="ORF">NA8A_08514</name>
</gene>
<dbReference type="STRING" id="721133.SAMN05216176_10381"/>
<evidence type="ECO:0000313" key="2">
    <source>
        <dbReference type="Proteomes" id="UP000007374"/>
    </source>
</evidence>
<dbReference type="AlphaFoldDB" id="K2P5U2"/>
<dbReference type="RefSeq" id="WP_009450030.1">
    <property type="nucleotide sequence ID" value="NZ_AMSI01000005.1"/>
</dbReference>
<dbReference type="PATRIC" id="fig|1231190.3.peg.1777"/>